<evidence type="ECO:0000256" key="3">
    <source>
        <dbReference type="ARBA" id="ARBA00006171"/>
    </source>
</evidence>
<keyword evidence="5" id="KW-0378">Hydrolase</keyword>
<dbReference type="RefSeq" id="WP_375557912.1">
    <property type="nucleotide sequence ID" value="NZ_JBBVGT010000002.1"/>
</dbReference>
<dbReference type="SFLD" id="SFLDS00003">
    <property type="entry name" value="Haloacid_Dehalogenase"/>
    <property type="match status" value="1"/>
</dbReference>
<comment type="caution">
    <text evidence="5">The sequence shown here is derived from an EMBL/GenBank/DDBJ whole genome shotgun (WGS) entry which is preliminary data.</text>
</comment>
<reference evidence="5 6" key="1">
    <citation type="submission" date="2024-04" db="EMBL/GenBank/DDBJ databases">
        <title>Albibacterium profundi sp. nov., isolated from sediment of the Challenger Deep of Mariana Trench.</title>
        <authorList>
            <person name="Wang Y."/>
        </authorList>
    </citation>
    <scope>NUCLEOTIDE SEQUENCE [LARGE SCALE GENOMIC DNA]</scope>
    <source>
        <strain evidence="5 6">RHL897</strain>
    </source>
</reference>
<accession>A0ABV5CFR8</accession>
<evidence type="ECO:0000313" key="6">
    <source>
        <dbReference type="Proteomes" id="UP001580928"/>
    </source>
</evidence>
<evidence type="ECO:0000313" key="5">
    <source>
        <dbReference type="EMBL" id="MFB5946408.1"/>
    </source>
</evidence>
<evidence type="ECO:0000256" key="2">
    <source>
        <dbReference type="ARBA" id="ARBA00004818"/>
    </source>
</evidence>
<dbReference type="Pfam" id="PF13419">
    <property type="entry name" value="HAD_2"/>
    <property type="match status" value="1"/>
</dbReference>
<keyword evidence="6" id="KW-1185">Reference proteome</keyword>
<dbReference type="GO" id="GO:0016787">
    <property type="term" value="F:hydrolase activity"/>
    <property type="evidence" value="ECO:0007669"/>
    <property type="project" value="UniProtKB-KW"/>
</dbReference>
<dbReference type="SUPFAM" id="SSF56784">
    <property type="entry name" value="HAD-like"/>
    <property type="match status" value="1"/>
</dbReference>
<comment type="similarity">
    <text evidence="3">Belongs to the HAD-like hydrolase superfamily. CbbY/CbbZ/Gph/YieH family.</text>
</comment>
<proteinExistence type="inferred from homology"/>
<name>A0ABV5CFR8_9SPHI</name>
<gene>
    <name evidence="5" type="ORF">WKR92_11250</name>
</gene>
<sequence length="228" mass="26950">MNLIVFDIDDTLTKSEYQHQLAYVNSMKEIGITEINQNWKDYQHHTDSYILKVNYENNFTDKFDWKLIENFEKRMTEIMETLEPVKEIIGAEKFVDYLRTEKKYALTFATGSLLQPAILKLEQAKIWYDKNLVASSNQFYEREQIVTDAIEKAKQYYNVEKFENIISIGDGIWDMKTAKNLNVNFIGVGLKNYDDFVKQNIEAHTEDWANFDFNNAENKLIKTKKYVS</sequence>
<dbReference type="EMBL" id="JBBVGT010000002">
    <property type="protein sequence ID" value="MFB5946408.1"/>
    <property type="molecule type" value="Genomic_DNA"/>
</dbReference>
<organism evidence="5 6">
    <name type="scientific">Albibacterium profundi</name>
    <dbReference type="NCBI Taxonomy" id="3134906"/>
    <lineage>
        <taxon>Bacteria</taxon>
        <taxon>Pseudomonadati</taxon>
        <taxon>Bacteroidota</taxon>
        <taxon>Sphingobacteriia</taxon>
        <taxon>Sphingobacteriales</taxon>
        <taxon>Sphingobacteriaceae</taxon>
        <taxon>Albibacterium</taxon>
    </lineage>
</organism>
<dbReference type="Gene3D" id="3.40.50.1000">
    <property type="entry name" value="HAD superfamily/HAD-like"/>
    <property type="match status" value="1"/>
</dbReference>
<dbReference type="CDD" id="cd01427">
    <property type="entry name" value="HAD_like"/>
    <property type="match status" value="1"/>
</dbReference>
<evidence type="ECO:0000256" key="1">
    <source>
        <dbReference type="ARBA" id="ARBA00000830"/>
    </source>
</evidence>
<dbReference type="InterPro" id="IPR036412">
    <property type="entry name" value="HAD-like_sf"/>
</dbReference>
<dbReference type="Proteomes" id="UP001580928">
    <property type="component" value="Unassembled WGS sequence"/>
</dbReference>
<dbReference type="PANTHER" id="PTHR43434">
    <property type="entry name" value="PHOSPHOGLYCOLATE PHOSPHATASE"/>
    <property type="match status" value="1"/>
</dbReference>
<dbReference type="Gene3D" id="1.10.150.240">
    <property type="entry name" value="Putative phosphatase, domain 2"/>
    <property type="match status" value="1"/>
</dbReference>
<dbReference type="PANTHER" id="PTHR43434:SF1">
    <property type="entry name" value="PHOSPHOGLYCOLATE PHOSPHATASE"/>
    <property type="match status" value="1"/>
</dbReference>
<evidence type="ECO:0000256" key="4">
    <source>
        <dbReference type="ARBA" id="ARBA00013078"/>
    </source>
</evidence>
<comment type="pathway">
    <text evidence="2">Organic acid metabolism; glycolate biosynthesis; glycolate from 2-phosphoglycolate: step 1/1.</text>
</comment>
<dbReference type="InterPro" id="IPR041492">
    <property type="entry name" value="HAD_2"/>
</dbReference>
<dbReference type="SFLD" id="SFLDG01129">
    <property type="entry name" value="C1.5:_HAD__Beta-PGM__Phosphata"/>
    <property type="match status" value="1"/>
</dbReference>
<dbReference type="InterPro" id="IPR050155">
    <property type="entry name" value="HAD-like_hydrolase_sf"/>
</dbReference>
<comment type="catalytic activity">
    <reaction evidence="1">
        <text>2-phosphoglycolate + H2O = glycolate + phosphate</text>
        <dbReference type="Rhea" id="RHEA:14369"/>
        <dbReference type="ChEBI" id="CHEBI:15377"/>
        <dbReference type="ChEBI" id="CHEBI:29805"/>
        <dbReference type="ChEBI" id="CHEBI:43474"/>
        <dbReference type="ChEBI" id="CHEBI:58033"/>
        <dbReference type="EC" id="3.1.3.18"/>
    </reaction>
</comment>
<dbReference type="EC" id="3.1.3.18" evidence="4"/>
<dbReference type="InterPro" id="IPR023198">
    <property type="entry name" value="PGP-like_dom2"/>
</dbReference>
<dbReference type="InterPro" id="IPR023214">
    <property type="entry name" value="HAD_sf"/>
</dbReference>
<protein>
    <recommendedName>
        <fullName evidence="4">phosphoglycolate phosphatase</fullName>
        <ecNumber evidence="4">3.1.3.18</ecNumber>
    </recommendedName>
</protein>